<dbReference type="AlphaFoldDB" id="K5WD84"/>
<evidence type="ECO:0000313" key="1">
    <source>
        <dbReference type="EMBL" id="EKM48142.1"/>
    </source>
</evidence>
<dbReference type="Proteomes" id="UP000008370">
    <property type="component" value="Unassembled WGS sequence"/>
</dbReference>
<name>K5WD84_PHACS</name>
<evidence type="ECO:0000313" key="2">
    <source>
        <dbReference type="Proteomes" id="UP000008370"/>
    </source>
</evidence>
<dbReference type="EMBL" id="JH931376">
    <property type="protein sequence ID" value="EKM48142.1"/>
    <property type="molecule type" value="Genomic_DNA"/>
</dbReference>
<sequence>MSRLKTRPSCLQTSSSLQLAMGTYTSLWTQLMCSVRSFDGVRVPIHIFINIKLYARISPVWGLDDEGGLKDPWRALESLLRCMWRMMGALFAPLINFGEILTGGAGFR</sequence>
<keyword evidence="2" id="KW-1185">Reference proteome</keyword>
<protein>
    <submittedName>
        <fullName evidence="1">Uncharacterized protein</fullName>
    </submittedName>
</protein>
<dbReference type="HOGENOM" id="CLU_2197876_0_0_1"/>
<reference evidence="1 2" key="1">
    <citation type="journal article" date="2012" name="BMC Genomics">
        <title>Comparative genomics of the white-rot fungi, Phanerochaete carnosa and P. chrysosporium, to elucidate the genetic basis of the distinct wood types they colonize.</title>
        <authorList>
            <person name="Suzuki H."/>
            <person name="MacDonald J."/>
            <person name="Syed K."/>
            <person name="Salamov A."/>
            <person name="Hori C."/>
            <person name="Aerts A."/>
            <person name="Henrissat B."/>
            <person name="Wiebenga A."/>
            <person name="vanKuyk P.A."/>
            <person name="Barry K."/>
            <person name="Lindquist E."/>
            <person name="LaButti K."/>
            <person name="Lapidus A."/>
            <person name="Lucas S."/>
            <person name="Coutinho P."/>
            <person name="Gong Y."/>
            <person name="Samejima M."/>
            <person name="Mahadevan R."/>
            <person name="Abou-Zaid M."/>
            <person name="de Vries R.P."/>
            <person name="Igarashi K."/>
            <person name="Yadav J.S."/>
            <person name="Grigoriev I.V."/>
            <person name="Master E.R."/>
        </authorList>
    </citation>
    <scope>NUCLEOTIDE SEQUENCE [LARGE SCALE GENOMIC DNA]</scope>
    <source>
        <strain evidence="1 2">HHB-10118-sp</strain>
    </source>
</reference>
<dbReference type="RefSeq" id="XP_007403305.1">
    <property type="nucleotide sequence ID" value="XM_007403243.1"/>
</dbReference>
<dbReference type="KEGG" id="pco:PHACADRAFT_203183"/>
<gene>
    <name evidence="1" type="ORF">PHACADRAFT_203183</name>
</gene>
<dbReference type="GeneID" id="18912097"/>
<proteinExistence type="predicted"/>
<accession>K5WD84</accession>
<dbReference type="InParanoid" id="K5WD84"/>
<organism evidence="1 2">
    <name type="scientific">Phanerochaete carnosa (strain HHB-10118-sp)</name>
    <name type="common">White-rot fungus</name>
    <name type="synonym">Peniophora carnosa</name>
    <dbReference type="NCBI Taxonomy" id="650164"/>
    <lineage>
        <taxon>Eukaryota</taxon>
        <taxon>Fungi</taxon>
        <taxon>Dikarya</taxon>
        <taxon>Basidiomycota</taxon>
        <taxon>Agaricomycotina</taxon>
        <taxon>Agaricomycetes</taxon>
        <taxon>Polyporales</taxon>
        <taxon>Phanerochaetaceae</taxon>
        <taxon>Phanerochaete</taxon>
    </lineage>
</organism>